<dbReference type="STRING" id="740709.A10D4_11591"/>
<keyword evidence="3" id="KW-0472">Membrane</keyword>
<keyword evidence="5" id="KW-1185">Reference proteome</keyword>
<evidence type="ECO:0000313" key="5">
    <source>
        <dbReference type="Proteomes" id="UP000014115"/>
    </source>
</evidence>
<dbReference type="InterPro" id="IPR007470">
    <property type="entry name" value="HemX"/>
</dbReference>
<feature type="transmembrane region" description="Helical" evidence="3">
    <location>
        <begin position="50"/>
        <end position="70"/>
    </location>
</feature>
<dbReference type="PANTHER" id="PTHR38043:SF1">
    <property type="entry name" value="PROTEIN HEMX"/>
    <property type="match status" value="1"/>
</dbReference>
<dbReference type="PANTHER" id="PTHR38043">
    <property type="entry name" value="PROTEIN HEMX"/>
    <property type="match status" value="1"/>
</dbReference>
<keyword evidence="3" id="KW-1133">Transmembrane helix</keyword>
<dbReference type="PATRIC" id="fig|740709.3.peg.2342"/>
<dbReference type="AlphaFoldDB" id="K2KD14"/>
<keyword evidence="4" id="KW-0489">Methyltransferase</keyword>
<dbReference type="Proteomes" id="UP000014115">
    <property type="component" value="Unassembled WGS sequence"/>
</dbReference>
<feature type="compositionally biased region" description="Low complexity" evidence="2">
    <location>
        <begin position="262"/>
        <end position="272"/>
    </location>
</feature>
<accession>K2KD14</accession>
<feature type="coiled-coil region" evidence="1">
    <location>
        <begin position="76"/>
        <end position="168"/>
    </location>
</feature>
<dbReference type="OrthoDB" id="6236297at2"/>
<protein>
    <submittedName>
        <fullName evidence="4">Uroporphyrin-III C-methyltransferase</fullName>
    </submittedName>
</protein>
<dbReference type="GO" id="GO:0008168">
    <property type="term" value="F:methyltransferase activity"/>
    <property type="evidence" value="ECO:0007669"/>
    <property type="project" value="UniProtKB-KW"/>
</dbReference>
<dbReference type="GO" id="GO:0032259">
    <property type="term" value="P:methylation"/>
    <property type="evidence" value="ECO:0007669"/>
    <property type="project" value="UniProtKB-KW"/>
</dbReference>
<comment type="caution">
    <text evidence="4">The sequence shown here is derived from an EMBL/GenBank/DDBJ whole genome shotgun (WGS) entry which is preliminary data.</text>
</comment>
<keyword evidence="1" id="KW-0175">Coiled coil</keyword>
<sequence length="396" mass="44438">MSESEQQQPEQTSANSRTEQSAAPQASTTKTSKATLDEATTNNMNSSNKAWYVLLLVLVAILAVGGWFGWQLWQTSQQQQQALQAQQQRLQNVLADEQAGQQSVQQQLSELRQATEQTRQQLSQALQQQQQGWQDGLAEQRLAQQAEQQRTQRQIDQLNQQLGQLDIAQTEQWRIIEANHVVQQANRQLQLNADVQQSLKLLQQADQQLAAVDSPRVNNARRALATDIATLKALEPVDINALSAQLAQLSASVTELPREQRQSSQRQTQVSDDSSDWRDNIATSWQAVLDSFIRIQRVERPTQPILSHDLRLVIEQRLQLHIEIAQLALLKQQPEVYRQALTQAEQALQLLPASQAAKRFQQRLARLSAQAIVANIPAELQSAAVLHRLSGQGGEL</sequence>
<feature type="compositionally biased region" description="Polar residues" evidence="2">
    <location>
        <begin position="14"/>
        <end position="34"/>
    </location>
</feature>
<evidence type="ECO:0000256" key="3">
    <source>
        <dbReference type="SAM" id="Phobius"/>
    </source>
</evidence>
<gene>
    <name evidence="4" type="ORF">A10D4_11591</name>
</gene>
<evidence type="ECO:0000256" key="1">
    <source>
        <dbReference type="SAM" id="Coils"/>
    </source>
</evidence>
<reference evidence="4 5" key="1">
    <citation type="journal article" date="2012" name="J. Bacteriol.">
        <title>Genome Sequence of Idiomarina xiamenensis Type Strain 10-D-4.</title>
        <authorList>
            <person name="Lai Q."/>
            <person name="Wang L."/>
            <person name="Wang W."/>
            <person name="Shao Z."/>
        </authorList>
    </citation>
    <scope>NUCLEOTIDE SEQUENCE [LARGE SCALE GENOMIC DNA]</scope>
    <source>
        <strain evidence="4 5">10-D-4</strain>
    </source>
</reference>
<dbReference type="Pfam" id="PF04375">
    <property type="entry name" value="HemX"/>
    <property type="match status" value="1"/>
</dbReference>
<feature type="region of interest" description="Disordered" evidence="2">
    <location>
        <begin position="1"/>
        <end position="34"/>
    </location>
</feature>
<keyword evidence="3" id="KW-0812">Transmembrane</keyword>
<evidence type="ECO:0000313" key="4">
    <source>
        <dbReference type="EMBL" id="EKE80599.1"/>
    </source>
</evidence>
<keyword evidence="4" id="KW-0808">Transferase</keyword>
<dbReference type="RefSeq" id="WP_008489694.1">
    <property type="nucleotide sequence ID" value="NZ_AMRG01000017.1"/>
</dbReference>
<feature type="compositionally biased region" description="Low complexity" evidence="2">
    <location>
        <begin position="1"/>
        <end position="13"/>
    </location>
</feature>
<feature type="region of interest" description="Disordered" evidence="2">
    <location>
        <begin position="256"/>
        <end position="276"/>
    </location>
</feature>
<name>K2KD14_9GAMM</name>
<organism evidence="4 5">
    <name type="scientific">Idiomarina xiamenensis 10-D-4</name>
    <dbReference type="NCBI Taxonomy" id="740709"/>
    <lineage>
        <taxon>Bacteria</taxon>
        <taxon>Pseudomonadati</taxon>
        <taxon>Pseudomonadota</taxon>
        <taxon>Gammaproteobacteria</taxon>
        <taxon>Alteromonadales</taxon>
        <taxon>Idiomarinaceae</taxon>
        <taxon>Idiomarina</taxon>
    </lineage>
</organism>
<dbReference type="eggNOG" id="COG2959">
    <property type="taxonomic scope" value="Bacteria"/>
</dbReference>
<proteinExistence type="predicted"/>
<dbReference type="EMBL" id="AMRG01000017">
    <property type="protein sequence ID" value="EKE80599.1"/>
    <property type="molecule type" value="Genomic_DNA"/>
</dbReference>
<evidence type="ECO:0000256" key="2">
    <source>
        <dbReference type="SAM" id="MobiDB-lite"/>
    </source>
</evidence>